<feature type="compositionally biased region" description="Basic residues" evidence="1">
    <location>
        <begin position="8"/>
        <end position="24"/>
    </location>
</feature>
<evidence type="ECO:0000313" key="2">
    <source>
        <dbReference type="EMBL" id="CAA9254765.1"/>
    </source>
</evidence>
<feature type="region of interest" description="Disordered" evidence="1">
    <location>
        <begin position="141"/>
        <end position="181"/>
    </location>
</feature>
<feature type="non-terminal residue" evidence="2">
    <location>
        <position position="1"/>
    </location>
</feature>
<dbReference type="AlphaFoldDB" id="A0A6J4INQ8"/>
<feature type="compositionally biased region" description="Basic and acidic residues" evidence="1">
    <location>
        <begin position="239"/>
        <end position="294"/>
    </location>
</feature>
<feature type="non-terminal residue" evidence="2">
    <location>
        <position position="394"/>
    </location>
</feature>
<sequence length="394" mass="43142">ARGGVAGRGRRLHRPVPRPARRQRAAAGRAQRQPPAPRGADLGRGGRGDRAAGQRPPHRPRYRRTSPVLLGDPAALVPQDPEDHRSPAAALPARTVLGRLRARAGPVPRLHDGAVRAGDHEADRGVEGRAAGVLPAGPVRGRLRLPVGRRDPRQHPARGAQAVPAGVDRCPGRRAQGARRAGRWLPRVDRVLGRPAPRLRAAGHARPGPRGRRWCARVLGCPARGLPRHAGATLLVPQDRQRARCPAEVRPPGREEGPGRDLERRGPPPRPRCREVLRGRLRGEVPQGRHEDHRRCRGAVGGLRLPRRALDPPAHHEPDRVNLRHRPAPHEDHPRTRLPSGRARDGVQAHRGRPGPLAGGERPAPGRARPRRRAVHQRQARGTTRRPPPTRSRL</sequence>
<proteinExistence type="predicted"/>
<feature type="region of interest" description="Disordered" evidence="1">
    <location>
        <begin position="232"/>
        <end position="394"/>
    </location>
</feature>
<evidence type="ECO:0000256" key="1">
    <source>
        <dbReference type="SAM" id="MobiDB-lite"/>
    </source>
</evidence>
<reference evidence="2" key="1">
    <citation type="submission" date="2020-02" db="EMBL/GenBank/DDBJ databases">
        <authorList>
            <person name="Meier V. D."/>
        </authorList>
    </citation>
    <scope>NUCLEOTIDE SEQUENCE</scope>
    <source>
        <strain evidence="2">AVDCRST_MAG83</strain>
    </source>
</reference>
<protein>
    <submittedName>
        <fullName evidence="2">IS6120 family transposase</fullName>
    </submittedName>
</protein>
<gene>
    <name evidence="2" type="ORF">AVDCRST_MAG83-2345</name>
</gene>
<dbReference type="EMBL" id="CADCTE010000133">
    <property type="protein sequence ID" value="CAA9254765.1"/>
    <property type="molecule type" value="Genomic_DNA"/>
</dbReference>
<feature type="compositionally biased region" description="Low complexity" evidence="1">
    <location>
        <begin position="354"/>
        <end position="367"/>
    </location>
</feature>
<name>A0A6J4INQ8_9MICC</name>
<accession>A0A6J4INQ8</accession>
<feature type="compositionally biased region" description="Basic and acidic residues" evidence="1">
    <location>
        <begin position="308"/>
        <end position="335"/>
    </location>
</feature>
<organism evidence="2">
    <name type="scientific">uncultured Arthrobacter sp</name>
    <dbReference type="NCBI Taxonomy" id="114050"/>
    <lineage>
        <taxon>Bacteria</taxon>
        <taxon>Bacillati</taxon>
        <taxon>Actinomycetota</taxon>
        <taxon>Actinomycetes</taxon>
        <taxon>Micrococcales</taxon>
        <taxon>Micrococcaceae</taxon>
        <taxon>Arthrobacter</taxon>
        <taxon>environmental samples</taxon>
    </lineage>
</organism>
<feature type="region of interest" description="Disordered" evidence="1">
    <location>
        <begin position="1"/>
        <end position="93"/>
    </location>
</feature>
<feature type="compositionally biased region" description="Basic residues" evidence="1">
    <location>
        <begin position="368"/>
        <end position="379"/>
    </location>
</feature>